<evidence type="ECO:0000256" key="4">
    <source>
        <dbReference type="ARBA" id="ARBA00023163"/>
    </source>
</evidence>
<evidence type="ECO:0000256" key="5">
    <source>
        <dbReference type="PROSITE-ProRule" id="PRU00335"/>
    </source>
</evidence>
<dbReference type="SUPFAM" id="SSF48498">
    <property type="entry name" value="Tetracyclin repressor-like, C-terminal domain"/>
    <property type="match status" value="1"/>
</dbReference>
<keyword evidence="2" id="KW-0805">Transcription regulation</keyword>
<dbReference type="PANTHER" id="PTHR30055">
    <property type="entry name" value="HTH-TYPE TRANSCRIPTIONAL REGULATOR RUTR"/>
    <property type="match status" value="1"/>
</dbReference>
<dbReference type="OrthoDB" id="881297at2"/>
<keyword evidence="3 5" id="KW-0238">DNA-binding</keyword>
<evidence type="ECO:0000259" key="6">
    <source>
        <dbReference type="PROSITE" id="PS50977"/>
    </source>
</evidence>
<dbReference type="InterPro" id="IPR036271">
    <property type="entry name" value="Tet_transcr_reg_TetR-rel_C_sf"/>
</dbReference>
<feature type="DNA-binding region" description="H-T-H motif" evidence="5">
    <location>
        <begin position="28"/>
        <end position="47"/>
    </location>
</feature>
<keyword evidence="4" id="KW-0804">Transcription</keyword>
<evidence type="ECO:0000256" key="3">
    <source>
        <dbReference type="ARBA" id="ARBA00023125"/>
    </source>
</evidence>
<dbReference type="SUPFAM" id="SSF46689">
    <property type="entry name" value="Homeodomain-like"/>
    <property type="match status" value="1"/>
</dbReference>
<dbReference type="EMBL" id="OCNH01000001">
    <property type="protein sequence ID" value="SOD83157.1"/>
    <property type="molecule type" value="Genomic_DNA"/>
</dbReference>
<dbReference type="Gene3D" id="1.10.357.10">
    <property type="entry name" value="Tetracycline Repressor, domain 2"/>
    <property type="match status" value="1"/>
</dbReference>
<reference evidence="8" key="1">
    <citation type="submission" date="2017-09" db="EMBL/GenBank/DDBJ databases">
        <authorList>
            <person name="Varghese N."/>
            <person name="Submissions S."/>
        </authorList>
    </citation>
    <scope>NUCLEOTIDE SEQUENCE [LARGE SCALE GENOMIC DNA]</scope>
    <source>
        <strain evidence="8">DSM 29961</strain>
    </source>
</reference>
<accession>A0A286FIR3</accession>
<dbReference type="GO" id="GO:0003700">
    <property type="term" value="F:DNA-binding transcription factor activity"/>
    <property type="evidence" value="ECO:0007669"/>
    <property type="project" value="TreeGrafter"/>
</dbReference>
<dbReference type="Pfam" id="PF00440">
    <property type="entry name" value="TetR_N"/>
    <property type="match status" value="1"/>
</dbReference>
<keyword evidence="8" id="KW-1185">Reference proteome</keyword>
<organism evidence="7 8">
    <name type="scientific">Spirosoma fluviale</name>
    <dbReference type="NCBI Taxonomy" id="1597977"/>
    <lineage>
        <taxon>Bacteria</taxon>
        <taxon>Pseudomonadati</taxon>
        <taxon>Bacteroidota</taxon>
        <taxon>Cytophagia</taxon>
        <taxon>Cytophagales</taxon>
        <taxon>Cytophagaceae</taxon>
        <taxon>Spirosoma</taxon>
    </lineage>
</organism>
<dbReference type="FunFam" id="1.10.10.60:FF:000141">
    <property type="entry name" value="TetR family transcriptional regulator"/>
    <property type="match status" value="1"/>
</dbReference>
<dbReference type="PANTHER" id="PTHR30055:SF175">
    <property type="entry name" value="HTH-TYPE TRANSCRIPTIONAL REPRESSOR KSTR2"/>
    <property type="match status" value="1"/>
</dbReference>
<evidence type="ECO:0000256" key="2">
    <source>
        <dbReference type="ARBA" id="ARBA00023015"/>
    </source>
</evidence>
<evidence type="ECO:0000313" key="7">
    <source>
        <dbReference type="EMBL" id="SOD83157.1"/>
    </source>
</evidence>
<dbReference type="PRINTS" id="PR00455">
    <property type="entry name" value="HTHTETR"/>
</dbReference>
<proteinExistence type="predicted"/>
<gene>
    <name evidence="7" type="ORF">SAMN06269250_2382</name>
</gene>
<dbReference type="GO" id="GO:0000976">
    <property type="term" value="F:transcription cis-regulatory region binding"/>
    <property type="evidence" value="ECO:0007669"/>
    <property type="project" value="TreeGrafter"/>
</dbReference>
<dbReference type="PROSITE" id="PS50977">
    <property type="entry name" value="HTH_TETR_2"/>
    <property type="match status" value="1"/>
</dbReference>
<dbReference type="AlphaFoldDB" id="A0A286FIR3"/>
<feature type="domain" description="HTH tetR-type" evidence="6">
    <location>
        <begin position="5"/>
        <end position="65"/>
    </location>
</feature>
<name>A0A286FIR3_9BACT</name>
<dbReference type="InterPro" id="IPR050109">
    <property type="entry name" value="HTH-type_TetR-like_transc_reg"/>
</dbReference>
<dbReference type="InterPro" id="IPR001647">
    <property type="entry name" value="HTH_TetR"/>
</dbReference>
<protein>
    <submittedName>
        <fullName evidence="7">Transcriptional regulator, TetR family</fullName>
    </submittedName>
</protein>
<dbReference type="RefSeq" id="WP_097126097.1">
    <property type="nucleotide sequence ID" value="NZ_OCNH01000001.1"/>
</dbReference>
<evidence type="ECO:0000256" key="1">
    <source>
        <dbReference type="ARBA" id="ARBA00022491"/>
    </source>
</evidence>
<dbReference type="InterPro" id="IPR009057">
    <property type="entry name" value="Homeodomain-like_sf"/>
</dbReference>
<keyword evidence="1" id="KW-0678">Repressor</keyword>
<sequence length="208" mass="23880">MSVKAKTRQHIIEAAQKLFLLHGYSNMSVDDLARELGISKKTIYNHFSSKSELLMAGIEQFALEYQEKADTILNNVDLTLRQKVAAYLRFIGMSFANINQGFWTDIKRSEPEAWKKACEIRRDIPLKHFSQLMDEGVRVGYLRDDSSRHIAMLTYVAAIQQLTDLDFLNQFPEAITSALSKELPERADQIVNLLLHGLLTPRFYNEIT</sequence>
<dbReference type="Proteomes" id="UP000219452">
    <property type="component" value="Unassembled WGS sequence"/>
</dbReference>
<dbReference type="Gene3D" id="1.10.10.60">
    <property type="entry name" value="Homeodomain-like"/>
    <property type="match status" value="1"/>
</dbReference>
<evidence type="ECO:0000313" key="8">
    <source>
        <dbReference type="Proteomes" id="UP000219452"/>
    </source>
</evidence>